<comment type="caution">
    <text evidence="2">The sequence shown here is derived from an EMBL/GenBank/DDBJ whole genome shotgun (WGS) entry which is preliminary data.</text>
</comment>
<evidence type="ECO:0000313" key="2">
    <source>
        <dbReference type="EMBL" id="NEU05490.1"/>
    </source>
</evidence>
<keyword evidence="3" id="KW-1185">Reference proteome</keyword>
<organism evidence="2 3">
    <name type="scientific">Clostridium senegalense</name>
    <dbReference type="NCBI Taxonomy" id="1465809"/>
    <lineage>
        <taxon>Bacteria</taxon>
        <taxon>Bacillati</taxon>
        <taxon>Bacillota</taxon>
        <taxon>Clostridia</taxon>
        <taxon>Eubacteriales</taxon>
        <taxon>Clostridiaceae</taxon>
        <taxon>Clostridium</taxon>
    </lineage>
</organism>
<feature type="transmembrane region" description="Helical" evidence="1">
    <location>
        <begin position="7"/>
        <end position="25"/>
    </location>
</feature>
<keyword evidence="1" id="KW-0812">Transmembrane</keyword>
<sequence length="91" mass="10346">MKYKTAVIIQCIISIFSILVCIVYFTRDIKVPGLIPGLMSVLMLSLIYTSKQQFNSGKISKKYWMLILCTCSLAAIFNIVVCIEQIIVFMK</sequence>
<dbReference type="AlphaFoldDB" id="A0A6M0H431"/>
<accession>A0A6M0H431</accession>
<dbReference type="Proteomes" id="UP000481872">
    <property type="component" value="Unassembled WGS sequence"/>
</dbReference>
<proteinExistence type="predicted"/>
<name>A0A6M0H431_9CLOT</name>
<dbReference type="EMBL" id="JAAGPU010000021">
    <property type="protein sequence ID" value="NEU05490.1"/>
    <property type="molecule type" value="Genomic_DNA"/>
</dbReference>
<protein>
    <submittedName>
        <fullName evidence="2">Uncharacterized protein</fullName>
    </submittedName>
</protein>
<feature type="transmembrane region" description="Helical" evidence="1">
    <location>
        <begin position="31"/>
        <end position="51"/>
    </location>
</feature>
<feature type="transmembrane region" description="Helical" evidence="1">
    <location>
        <begin position="63"/>
        <end position="88"/>
    </location>
</feature>
<gene>
    <name evidence="2" type="ORF">G3M99_11630</name>
</gene>
<reference evidence="2 3" key="1">
    <citation type="submission" date="2020-02" db="EMBL/GenBank/DDBJ databases">
        <title>Genome assembly of a novel Clostridium senegalense strain.</title>
        <authorList>
            <person name="Gupta T.B."/>
            <person name="Jauregui R."/>
            <person name="Maclean P."/>
            <person name="Nawarathana A."/>
            <person name="Brightwell G."/>
        </authorList>
    </citation>
    <scope>NUCLEOTIDE SEQUENCE [LARGE SCALE GENOMIC DNA]</scope>
    <source>
        <strain evidence="2 3">AGRFS4</strain>
    </source>
</reference>
<evidence type="ECO:0000256" key="1">
    <source>
        <dbReference type="SAM" id="Phobius"/>
    </source>
</evidence>
<dbReference type="RefSeq" id="WP_199870266.1">
    <property type="nucleotide sequence ID" value="NZ_JAAGPU010000021.1"/>
</dbReference>
<evidence type="ECO:0000313" key="3">
    <source>
        <dbReference type="Proteomes" id="UP000481872"/>
    </source>
</evidence>
<keyword evidence="1" id="KW-0472">Membrane</keyword>
<keyword evidence="1" id="KW-1133">Transmembrane helix</keyword>